<dbReference type="AlphaFoldDB" id="A0A3N0CRP8"/>
<proteinExistence type="predicted"/>
<comment type="caution">
    <text evidence="3">The sequence shown here is derived from an EMBL/GenBank/DDBJ whole genome shotgun (WGS) entry which is preliminary data.</text>
</comment>
<keyword evidence="4" id="KW-1185">Reference proteome</keyword>
<name>A0A3N0CRP8_9ACTN</name>
<feature type="compositionally biased region" description="Acidic residues" evidence="1">
    <location>
        <begin position="180"/>
        <end position="189"/>
    </location>
</feature>
<evidence type="ECO:0000313" key="3">
    <source>
        <dbReference type="EMBL" id="RNL66115.1"/>
    </source>
</evidence>
<protein>
    <recommendedName>
        <fullName evidence="5">Copper chaperone PCu(A)C</fullName>
    </recommendedName>
</protein>
<feature type="signal peptide" evidence="2">
    <location>
        <begin position="1"/>
        <end position="32"/>
    </location>
</feature>
<dbReference type="RefSeq" id="WP_123225560.1">
    <property type="nucleotide sequence ID" value="NZ_RJSE01000001.1"/>
</dbReference>
<sequence>MKPPVLKSTTRRRLAIGAVLLVPLLGACGFGAQTDQVYQAAVGVNDHSGDVFVLNAVIVSGTDGSGTFAGTLVNKTDDVVQVGPVTGEGITSETGGGETLEVPANGHNNLGAPGETVPPAKLTIAGAADAITPGKYVKLVFTFSAGPSVTLTVPVVDASGDYADVPLPAPAKDDKTSESAESDASTDAE</sequence>
<dbReference type="OrthoDB" id="3787120at2"/>
<evidence type="ECO:0000256" key="2">
    <source>
        <dbReference type="SAM" id="SignalP"/>
    </source>
</evidence>
<gene>
    <name evidence="3" type="ORF">EFK50_00335</name>
</gene>
<keyword evidence="2" id="KW-0732">Signal</keyword>
<evidence type="ECO:0000256" key="1">
    <source>
        <dbReference type="SAM" id="MobiDB-lite"/>
    </source>
</evidence>
<evidence type="ECO:0000313" key="4">
    <source>
        <dbReference type="Proteomes" id="UP000267128"/>
    </source>
</evidence>
<evidence type="ECO:0008006" key="5">
    <source>
        <dbReference type="Google" id="ProtNLM"/>
    </source>
</evidence>
<organism evidence="3 4">
    <name type="scientific">Nocardioides marmoriginsengisoli</name>
    <dbReference type="NCBI Taxonomy" id="661483"/>
    <lineage>
        <taxon>Bacteria</taxon>
        <taxon>Bacillati</taxon>
        <taxon>Actinomycetota</taxon>
        <taxon>Actinomycetes</taxon>
        <taxon>Propionibacteriales</taxon>
        <taxon>Nocardioidaceae</taxon>
        <taxon>Nocardioides</taxon>
    </lineage>
</organism>
<feature type="chain" id="PRO_5017993053" description="Copper chaperone PCu(A)C" evidence="2">
    <location>
        <begin position="33"/>
        <end position="189"/>
    </location>
</feature>
<accession>A0A3N0CRP8</accession>
<dbReference type="EMBL" id="RJSE01000001">
    <property type="protein sequence ID" value="RNL66115.1"/>
    <property type="molecule type" value="Genomic_DNA"/>
</dbReference>
<dbReference type="Proteomes" id="UP000267128">
    <property type="component" value="Unassembled WGS sequence"/>
</dbReference>
<reference evidence="3 4" key="1">
    <citation type="submission" date="2018-11" db="EMBL/GenBank/DDBJ databases">
        <authorList>
            <person name="Li F."/>
        </authorList>
    </citation>
    <scope>NUCLEOTIDE SEQUENCE [LARGE SCALE GENOMIC DNA]</scope>
    <source>
        <strain evidence="3 4">Gsoil 097</strain>
    </source>
</reference>
<feature type="region of interest" description="Disordered" evidence="1">
    <location>
        <begin position="160"/>
        <end position="189"/>
    </location>
</feature>
<dbReference type="PROSITE" id="PS51257">
    <property type="entry name" value="PROKAR_LIPOPROTEIN"/>
    <property type="match status" value="1"/>
</dbReference>